<gene>
    <name evidence="8" type="ORF">C8F04DRAFT_955188</name>
</gene>
<evidence type="ECO:0000256" key="6">
    <source>
        <dbReference type="SAM" id="Phobius"/>
    </source>
</evidence>
<reference evidence="8" key="1">
    <citation type="submission" date="2023-03" db="EMBL/GenBank/DDBJ databases">
        <title>Massive genome expansion in bonnet fungi (Mycena s.s.) driven by repeated elements and novel gene families across ecological guilds.</title>
        <authorList>
            <consortium name="Lawrence Berkeley National Laboratory"/>
            <person name="Harder C.B."/>
            <person name="Miyauchi S."/>
            <person name="Viragh M."/>
            <person name="Kuo A."/>
            <person name="Thoen E."/>
            <person name="Andreopoulos B."/>
            <person name="Lu D."/>
            <person name="Skrede I."/>
            <person name="Drula E."/>
            <person name="Henrissat B."/>
            <person name="Morin E."/>
            <person name="Kohler A."/>
            <person name="Barry K."/>
            <person name="LaButti K."/>
            <person name="Morin E."/>
            <person name="Salamov A."/>
            <person name="Lipzen A."/>
            <person name="Mereny Z."/>
            <person name="Hegedus B."/>
            <person name="Baldrian P."/>
            <person name="Stursova M."/>
            <person name="Weitz H."/>
            <person name="Taylor A."/>
            <person name="Grigoriev I.V."/>
            <person name="Nagy L.G."/>
            <person name="Martin F."/>
            <person name="Kauserud H."/>
        </authorList>
    </citation>
    <scope>NUCLEOTIDE SEQUENCE</scope>
    <source>
        <strain evidence="8">CBHHK200</strain>
    </source>
</reference>
<organism evidence="8 9">
    <name type="scientific">Mycena alexandri</name>
    <dbReference type="NCBI Taxonomy" id="1745969"/>
    <lineage>
        <taxon>Eukaryota</taxon>
        <taxon>Fungi</taxon>
        <taxon>Dikarya</taxon>
        <taxon>Basidiomycota</taxon>
        <taxon>Agaricomycotina</taxon>
        <taxon>Agaricomycetes</taxon>
        <taxon>Agaricomycetidae</taxon>
        <taxon>Agaricales</taxon>
        <taxon>Marasmiineae</taxon>
        <taxon>Mycenaceae</taxon>
        <taxon>Mycena</taxon>
    </lineage>
</organism>
<feature type="domain" description="FAD-binding" evidence="7">
    <location>
        <begin position="9"/>
        <end position="366"/>
    </location>
</feature>
<evidence type="ECO:0000256" key="5">
    <source>
        <dbReference type="ARBA" id="ARBA00023033"/>
    </source>
</evidence>
<evidence type="ECO:0000256" key="4">
    <source>
        <dbReference type="ARBA" id="ARBA00023002"/>
    </source>
</evidence>
<dbReference type="AlphaFoldDB" id="A0AAD6T0N3"/>
<keyword evidence="5" id="KW-0503">Monooxygenase</keyword>
<keyword evidence="6" id="KW-0812">Transmembrane</keyword>
<dbReference type="InterPro" id="IPR002938">
    <property type="entry name" value="FAD-bd"/>
</dbReference>
<keyword evidence="4" id="KW-0560">Oxidoreductase</keyword>
<protein>
    <submittedName>
        <fullName evidence="8">FAD/NAD(P)-binding domain-containing protein</fullName>
    </submittedName>
</protein>
<evidence type="ECO:0000256" key="3">
    <source>
        <dbReference type="ARBA" id="ARBA00022827"/>
    </source>
</evidence>
<dbReference type="SUPFAM" id="SSF51905">
    <property type="entry name" value="FAD/NAD(P)-binding domain"/>
    <property type="match status" value="1"/>
</dbReference>
<evidence type="ECO:0000256" key="2">
    <source>
        <dbReference type="ARBA" id="ARBA00022630"/>
    </source>
</evidence>
<feature type="transmembrane region" description="Helical" evidence="6">
    <location>
        <begin position="6"/>
        <end position="26"/>
    </location>
</feature>
<name>A0AAD6T0N3_9AGAR</name>
<dbReference type="Gene3D" id="3.50.50.60">
    <property type="entry name" value="FAD/NAD(P)-binding domain"/>
    <property type="match status" value="1"/>
</dbReference>
<proteinExistence type="inferred from homology"/>
<comment type="caution">
    <text evidence="8">The sequence shown here is derived from an EMBL/GenBank/DDBJ whole genome shotgun (WGS) entry which is preliminary data.</text>
</comment>
<accession>A0AAD6T0N3</accession>
<comment type="similarity">
    <text evidence="1">Belongs to the paxM FAD-dependent monooxygenase family.</text>
</comment>
<evidence type="ECO:0000313" key="8">
    <source>
        <dbReference type="EMBL" id="KAJ7035262.1"/>
    </source>
</evidence>
<dbReference type="GO" id="GO:0071949">
    <property type="term" value="F:FAD binding"/>
    <property type="evidence" value="ECO:0007669"/>
    <property type="project" value="InterPro"/>
</dbReference>
<keyword evidence="6" id="KW-0472">Membrane</keyword>
<dbReference type="Proteomes" id="UP001218188">
    <property type="component" value="Unassembled WGS sequence"/>
</dbReference>
<keyword evidence="9" id="KW-1185">Reference proteome</keyword>
<dbReference type="InterPro" id="IPR050493">
    <property type="entry name" value="FAD-dep_Monooxygenase_BioMet"/>
</dbReference>
<sequence length="411" mass="45404">MQEAVPPLNVIIVGAGLVGFGAAVALRRQGHRVEIYETSSFKTELGAGLAIPPNTLRCLVGLGCRVLNLDPVENLCFTSMAYDGSAGMTSDKTDYEESYGMPWLMVHRVDLHNELRRLALEVQGDSPPVSLYLNHRVVSCDTDACTVTLEGGAVRTADLIIGADGIRSTIRSFILGEDIPIPPSGTAGFRWLTDAKALEPYPELDWIVRTAPLGARLISAPIDHRTIVIYACRGGTMVNVLAVHEDRRNQDSVPWNAPVTQTELLDFFHDYHPRFKRFLALADDIHIWQMRVVPPLRTWVNKRVCLLGDAAHASLPTLGQGFGMGLEDAVALGALLPKSTHINAIEARLLAYESLRKERAEFVARESFEQQHVPAKRGLYLRCNEMRDRVMAYDVKEAAGRVLSDLENSRG</sequence>
<dbReference type="SUPFAM" id="SSF54373">
    <property type="entry name" value="FAD-linked reductases, C-terminal domain"/>
    <property type="match status" value="1"/>
</dbReference>
<dbReference type="InterPro" id="IPR036188">
    <property type="entry name" value="FAD/NAD-bd_sf"/>
</dbReference>
<keyword evidence="3" id="KW-0274">FAD</keyword>
<evidence type="ECO:0000259" key="7">
    <source>
        <dbReference type="Pfam" id="PF01494"/>
    </source>
</evidence>
<dbReference type="GO" id="GO:0004497">
    <property type="term" value="F:monooxygenase activity"/>
    <property type="evidence" value="ECO:0007669"/>
    <property type="project" value="UniProtKB-KW"/>
</dbReference>
<dbReference type="PRINTS" id="PR00420">
    <property type="entry name" value="RNGMNOXGNASE"/>
</dbReference>
<keyword evidence="6" id="KW-1133">Transmembrane helix</keyword>
<dbReference type="PANTHER" id="PTHR13789">
    <property type="entry name" value="MONOOXYGENASE"/>
    <property type="match status" value="1"/>
</dbReference>
<dbReference type="PANTHER" id="PTHR13789:SF314">
    <property type="entry name" value="FAD-BINDING DOMAIN-CONTAINING PROTEIN"/>
    <property type="match status" value="1"/>
</dbReference>
<keyword evidence="2" id="KW-0285">Flavoprotein</keyword>
<dbReference type="Pfam" id="PF01494">
    <property type="entry name" value="FAD_binding_3"/>
    <property type="match status" value="1"/>
</dbReference>
<evidence type="ECO:0000256" key="1">
    <source>
        <dbReference type="ARBA" id="ARBA00007992"/>
    </source>
</evidence>
<evidence type="ECO:0000313" key="9">
    <source>
        <dbReference type="Proteomes" id="UP001218188"/>
    </source>
</evidence>
<dbReference type="EMBL" id="JARJCM010000051">
    <property type="protein sequence ID" value="KAJ7035262.1"/>
    <property type="molecule type" value="Genomic_DNA"/>
</dbReference>